<keyword evidence="6" id="KW-0808">Transferase</keyword>
<feature type="compositionally biased region" description="Polar residues" evidence="14">
    <location>
        <begin position="327"/>
        <end position="336"/>
    </location>
</feature>
<comment type="caution">
    <text evidence="15">The sequence shown here is derived from an EMBL/GenBank/DDBJ whole genome shotgun (WGS) entry which is preliminary data.</text>
</comment>
<evidence type="ECO:0000256" key="1">
    <source>
        <dbReference type="ARBA" id="ARBA00001946"/>
    </source>
</evidence>
<keyword evidence="7" id="KW-0677">Repeat</keyword>
<evidence type="ECO:0000256" key="13">
    <source>
        <dbReference type="ARBA" id="ARBA00043219"/>
    </source>
</evidence>
<dbReference type="Pfam" id="PF01239">
    <property type="entry name" value="PPTA"/>
    <property type="match status" value="5"/>
</dbReference>
<dbReference type="AlphaFoldDB" id="A0AAN7VW39"/>
<protein>
    <recommendedName>
        <fullName evidence="9">Protein farnesyltransferase/geranylgeranyltransferase type-1 subunit alpha</fullName>
        <ecNumber evidence="4">2.5.1.58</ecNumber>
        <ecNumber evidence="3">2.5.1.59</ecNumber>
    </recommendedName>
    <alternativeName>
        <fullName evidence="12">CAAX farnesyltransferase subunit alpha</fullName>
    </alternativeName>
    <alternativeName>
        <fullName evidence="11">FTase-alpha</fullName>
    </alternativeName>
    <alternativeName>
        <fullName evidence="10">Ras proteins prenyltransferase subunit alpha</fullName>
    </alternativeName>
    <alternativeName>
        <fullName evidence="13">Type I protein geranyl-geranyltransferase subunit alpha</fullName>
    </alternativeName>
</protein>
<reference evidence="15 16" key="1">
    <citation type="journal article" date="2024" name="Insects">
        <title>An Improved Chromosome-Level Genome Assembly of the Firefly Pyrocoelia pectoralis.</title>
        <authorList>
            <person name="Fu X."/>
            <person name="Meyer-Rochow V.B."/>
            <person name="Ballantyne L."/>
            <person name="Zhu X."/>
        </authorList>
    </citation>
    <scope>NUCLEOTIDE SEQUENCE [LARGE SCALE GENOMIC DNA]</scope>
    <source>
        <strain evidence="15">XCY_ONT2</strain>
    </source>
</reference>
<keyword evidence="5" id="KW-0637">Prenyltransferase</keyword>
<dbReference type="SUPFAM" id="SSF48439">
    <property type="entry name" value="Protein prenylyltransferase"/>
    <property type="match status" value="1"/>
</dbReference>
<dbReference type="EMBL" id="JAVRBK010000001">
    <property type="protein sequence ID" value="KAK5650173.1"/>
    <property type="molecule type" value="Genomic_DNA"/>
</dbReference>
<evidence type="ECO:0000256" key="2">
    <source>
        <dbReference type="ARBA" id="ARBA00006734"/>
    </source>
</evidence>
<dbReference type="GO" id="GO:0005953">
    <property type="term" value="C:CAAX-protein geranylgeranyltransferase complex"/>
    <property type="evidence" value="ECO:0007669"/>
    <property type="project" value="TreeGrafter"/>
</dbReference>
<evidence type="ECO:0000256" key="10">
    <source>
        <dbReference type="ARBA" id="ARBA00041392"/>
    </source>
</evidence>
<organism evidence="15 16">
    <name type="scientific">Pyrocoelia pectoralis</name>
    <dbReference type="NCBI Taxonomy" id="417401"/>
    <lineage>
        <taxon>Eukaryota</taxon>
        <taxon>Metazoa</taxon>
        <taxon>Ecdysozoa</taxon>
        <taxon>Arthropoda</taxon>
        <taxon>Hexapoda</taxon>
        <taxon>Insecta</taxon>
        <taxon>Pterygota</taxon>
        <taxon>Neoptera</taxon>
        <taxon>Endopterygota</taxon>
        <taxon>Coleoptera</taxon>
        <taxon>Polyphaga</taxon>
        <taxon>Elateriformia</taxon>
        <taxon>Elateroidea</taxon>
        <taxon>Lampyridae</taxon>
        <taxon>Lampyrinae</taxon>
        <taxon>Pyrocoelia</taxon>
    </lineage>
</organism>
<evidence type="ECO:0000256" key="7">
    <source>
        <dbReference type="ARBA" id="ARBA00022737"/>
    </source>
</evidence>
<evidence type="ECO:0000256" key="5">
    <source>
        <dbReference type="ARBA" id="ARBA00022602"/>
    </source>
</evidence>
<comment type="cofactor">
    <cofactor evidence="1">
        <name>Mg(2+)</name>
        <dbReference type="ChEBI" id="CHEBI:18420"/>
    </cofactor>
</comment>
<dbReference type="Gene3D" id="1.25.40.120">
    <property type="entry name" value="Protein prenylyltransferase"/>
    <property type="match status" value="1"/>
</dbReference>
<dbReference type="EC" id="2.5.1.58" evidence="4"/>
<evidence type="ECO:0000313" key="15">
    <source>
        <dbReference type="EMBL" id="KAK5650173.1"/>
    </source>
</evidence>
<gene>
    <name evidence="15" type="ORF">RI129_001202</name>
</gene>
<dbReference type="InterPro" id="IPR002088">
    <property type="entry name" value="Prenyl_trans_a"/>
</dbReference>
<keyword evidence="16" id="KW-1185">Reference proteome</keyword>
<evidence type="ECO:0000256" key="11">
    <source>
        <dbReference type="ARBA" id="ARBA00042436"/>
    </source>
</evidence>
<dbReference type="PANTHER" id="PTHR11129">
    <property type="entry name" value="PROTEIN FARNESYLTRANSFERASE ALPHA SUBUNIT/RAB GERANYLGERANYL TRANSFERASE ALPHA SUBUNIT"/>
    <property type="match status" value="1"/>
</dbReference>
<dbReference type="PROSITE" id="PS51147">
    <property type="entry name" value="PFTA"/>
    <property type="match status" value="5"/>
</dbReference>
<name>A0AAN7VW39_9COLE</name>
<dbReference type="PANTHER" id="PTHR11129:SF1">
    <property type="entry name" value="PROTEIN FARNESYLTRANSFERASE_GERANYLGERANYLTRANSFERASE TYPE-1 SUBUNIT ALPHA"/>
    <property type="match status" value="1"/>
</dbReference>
<dbReference type="EC" id="2.5.1.59" evidence="3"/>
<dbReference type="GO" id="GO:0005965">
    <property type="term" value="C:protein farnesyltransferase complex"/>
    <property type="evidence" value="ECO:0007669"/>
    <property type="project" value="TreeGrafter"/>
</dbReference>
<dbReference type="GO" id="GO:0004662">
    <property type="term" value="F:CAAX-protein geranylgeranyltransferase activity"/>
    <property type="evidence" value="ECO:0007669"/>
    <property type="project" value="UniProtKB-EC"/>
</dbReference>
<evidence type="ECO:0000256" key="9">
    <source>
        <dbReference type="ARBA" id="ARBA00040965"/>
    </source>
</evidence>
<keyword evidence="8" id="KW-0460">Magnesium</keyword>
<evidence type="ECO:0000256" key="12">
    <source>
        <dbReference type="ARBA" id="ARBA00043086"/>
    </source>
</evidence>
<comment type="similarity">
    <text evidence="2">Belongs to the protein prenyltransferase subunit alpha family.</text>
</comment>
<evidence type="ECO:0000256" key="4">
    <source>
        <dbReference type="ARBA" id="ARBA00012702"/>
    </source>
</evidence>
<evidence type="ECO:0000256" key="14">
    <source>
        <dbReference type="SAM" id="MobiDB-lite"/>
    </source>
</evidence>
<evidence type="ECO:0000256" key="6">
    <source>
        <dbReference type="ARBA" id="ARBA00022679"/>
    </source>
</evidence>
<dbReference type="Proteomes" id="UP001329430">
    <property type="component" value="Chromosome 1"/>
</dbReference>
<accession>A0AAN7VW39</accession>
<sequence length="336" mass="39540">MGDSSSDDENVWVFYKDRSEWKDVDPVPQDDGNADIAAIRYTAKFKDVYDYFRAVLTKQEKSERALQLTKDAAELNPANYTVWQFRRDILKTLNKDLYEELEYSQHVIDEHPKNYQVWHHRRVLVEWLQDSSKELHLTELILNDDAKNYHAWQHRQWAIKTFNLFENELSYVDQLIQDDIRNNSAWNQRYFVINNTSGFTSDVLKSEISYTLDKIKIAKENESAWNYLRGLLLHDKEGLSKNETVRNYCEQLYAAGNRSPFLLAFLVDMCDELINQGGEDTRYTLDRAKDLCNSLATQYDKIRARYWNYMAEKIQNKAEGKSEPMAPSSSFADDES</sequence>
<evidence type="ECO:0000256" key="8">
    <source>
        <dbReference type="ARBA" id="ARBA00022842"/>
    </source>
</evidence>
<dbReference type="GO" id="GO:0004660">
    <property type="term" value="F:protein farnesyltransferase activity"/>
    <property type="evidence" value="ECO:0007669"/>
    <property type="project" value="UniProtKB-EC"/>
</dbReference>
<evidence type="ECO:0000313" key="16">
    <source>
        <dbReference type="Proteomes" id="UP001329430"/>
    </source>
</evidence>
<feature type="region of interest" description="Disordered" evidence="14">
    <location>
        <begin position="317"/>
        <end position="336"/>
    </location>
</feature>
<evidence type="ECO:0000256" key="3">
    <source>
        <dbReference type="ARBA" id="ARBA00012700"/>
    </source>
</evidence>
<proteinExistence type="inferred from homology"/>